<dbReference type="EMBL" id="JAUSQU010000001">
    <property type="protein sequence ID" value="MDP9842621.1"/>
    <property type="molecule type" value="Genomic_DNA"/>
</dbReference>
<evidence type="ECO:0000313" key="3">
    <source>
        <dbReference type="EMBL" id="MDP9842621.1"/>
    </source>
</evidence>
<proteinExistence type="predicted"/>
<dbReference type="RefSeq" id="WP_307556514.1">
    <property type="nucleotide sequence ID" value="NZ_JAUSQU010000001.1"/>
</dbReference>
<keyword evidence="3" id="KW-0378">Hydrolase</keyword>
<dbReference type="InterPro" id="IPR012338">
    <property type="entry name" value="Beta-lactam/transpept-like"/>
</dbReference>
<sequence length="435" mass="46955">MTVRIETSRRRRAISGLGLSGLLLACVIAPAAPAAAAATAEPAPSASEAGLDRQALRQTLDAIRAAGMYGVYSGVRDGSARWNDAAGVADVDTKRPVKPDMQHRVGSITKTFTAVAILQQVEKGRIDLNAPIARYLPDLIPGERGQRVTVRMLLNHTSGIADFIPGAFPSLVQGSGQSLDDNRFRTFRPEELASIGLGFPPTNEPGQVSIYSNTNYVIAGMLLRKVTRTDPERYITDQVIRKAGLRETYFPRTPFITGPHSKAYEALYGLIDPPRDYSVYNMSWGGTAGALVSTMDDLNRFYRLLLGGKILRPAELAQMKTTVPVTDGLGNVVMNYGLGIYNEPTPCGPAWGHSGGVFGMGTYAMASEDGTRQISMGFNLMKYNEIDQNGQLLPHPIDYAIGGHLLQAMCGSAAPTARGAQPWAPFQADQVRVKR</sequence>
<accession>A0ABT9Q799</accession>
<evidence type="ECO:0000313" key="4">
    <source>
        <dbReference type="Proteomes" id="UP001225356"/>
    </source>
</evidence>
<keyword evidence="3" id="KW-0645">Protease</keyword>
<keyword evidence="3" id="KW-0121">Carboxypeptidase</keyword>
<keyword evidence="1" id="KW-0732">Signal</keyword>
<dbReference type="InterPro" id="IPR001466">
    <property type="entry name" value="Beta-lactam-related"/>
</dbReference>
<dbReference type="PROSITE" id="PS51318">
    <property type="entry name" value="TAT"/>
    <property type="match status" value="1"/>
</dbReference>
<dbReference type="Gene3D" id="3.40.710.10">
    <property type="entry name" value="DD-peptidase/beta-lactamase superfamily"/>
    <property type="match status" value="1"/>
</dbReference>
<dbReference type="SUPFAM" id="SSF56601">
    <property type="entry name" value="beta-lactamase/transpeptidase-like"/>
    <property type="match status" value="1"/>
</dbReference>
<feature type="signal peptide" evidence="1">
    <location>
        <begin position="1"/>
        <end position="31"/>
    </location>
</feature>
<organism evidence="3 4">
    <name type="scientific">Streptosporangium lutulentum</name>
    <dbReference type="NCBI Taxonomy" id="1461250"/>
    <lineage>
        <taxon>Bacteria</taxon>
        <taxon>Bacillati</taxon>
        <taxon>Actinomycetota</taxon>
        <taxon>Actinomycetes</taxon>
        <taxon>Streptosporangiales</taxon>
        <taxon>Streptosporangiaceae</taxon>
        <taxon>Streptosporangium</taxon>
    </lineage>
</organism>
<dbReference type="GO" id="GO:0009002">
    <property type="term" value="F:serine-type D-Ala-D-Ala carboxypeptidase activity"/>
    <property type="evidence" value="ECO:0007669"/>
    <property type="project" value="UniProtKB-EC"/>
</dbReference>
<dbReference type="Proteomes" id="UP001225356">
    <property type="component" value="Unassembled WGS sequence"/>
</dbReference>
<dbReference type="PROSITE" id="PS51257">
    <property type="entry name" value="PROKAR_LIPOPROTEIN"/>
    <property type="match status" value="1"/>
</dbReference>
<feature type="domain" description="Beta-lactamase-related" evidence="2">
    <location>
        <begin position="58"/>
        <end position="379"/>
    </location>
</feature>
<evidence type="ECO:0000256" key="1">
    <source>
        <dbReference type="SAM" id="SignalP"/>
    </source>
</evidence>
<dbReference type="EC" id="3.4.16.4" evidence="3"/>
<dbReference type="PANTHER" id="PTHR46825:SF7">
    <property type="entry name" value="D-ALANYL-D-ALANINE CARBOXYPEPTIDASE"/>
    <property type="match status" value="1"/>
</dbReference>
<dbReference type="Pfam" id="PF00144">
    <property type="entry name" value="Beta-lactamase"/>
    <property type="match status" value="1"/>
</dbReference>
<name>A0ABT9Q799_9ACTN</name>
<dbReference type="InterPro" id="IPR050491">
    <property type="entry name" value="AmpC-like"/>
</dbReference>
<dbReference type="InterPro" id="IPR006311">
    <property type="entry name" value="TAT_signal"/>
</dbReference>
<feature type="chain" id="PRO_5046077652" evidence="1">
    <location>
        <begin position="32"/>
        <end position="435"/>
    </location>
</feature>
<keyword evidence="4" id="KW-1185">Reference proteome</keyword>
<evidence type="ECO:0000259" key="2">
    <source>
        <dbReference type="Pfam" id="PF00144"/>
    </source>
</evidence>
<reference evidence="3 4" key="1">
    <citation type="submission" date="2023-07" db="EMBL/GenBank/DDBJ databases">
        <title>Sequencing the genomes of 1000 actinobacteria strains.</title>
        <authorList>
            <person name="Klenk H.-P."/>
        </authorList>
    </citation>
    <scope>NUCLEOTIDE SEQUENCE [LARGE SCALE GENOMIC DNA]</scope>
    <source>
        <strain evidence="3 4">DSM 46740</strain>
    </source>
</reference>
<gene>
    <name evidence="3" type="ORF">J2853_001832</name>
</gene>
<comment type="caution">
    <text evidence="3">The sequence shown here is derived from an EMBL/GenBank/DDBJ whole genome shotgun (WGS) entry which is preliminary data.</text>
</comment>
<protein>
    <submittedName>
        <fullName evidence="3">D-alanyl-D-alanine carboxypeptidase</fullName>
        <ecNumber evidence="3">3.4.16.4</ecNumber>
    </submittedName>
</protein>
<dbReference type="PANTHER" id="PTHR46825">
    <property type="entry name" value="D-ALANYL-D-ALANINE-CARBOXYPEPTIDASE/ENDOPEPTIDASE AMPH"/>
    <property type="match status" value="1"/>
</dbReference>